<evidence type="ECO:0000313" key="1">
    <source>
        <dbReference type="Ensembl" id="ENSPCEP00000020169.1"/>
    </source>
</evidence>
<reference evidence="1" key="1">
    <citation type="submission" date="2025-08" db="UniProtKB">
        <authorList>
            <consortium name="Ensembl"/>
        </authorList>
    </citation>
    <scope>IDENTIFICATION</scope>
</reference>
<name>A0A8C8SI26_9SAUR</name>
<proteinExistence type="predicted"/>
<protein>
    <submittedName>
        <fullName evidence="1">Uncharacterized protein</fullName>
    </submittedName>
</protein>
<evidence type="ECO:0000313" key="2">
    <source>
        <dbReference type="Proteomes" id="UP000694393"/>
    </source>
</evidence>
<organism evidence="1 2">
    <name type="scientific">Pelusios castaneus</name>
    <name type="common">West African mud turtle</name>
    <dbReference type="NCBI Taxonomy" id="367368"/>
    <lineage>
        <taxon>Eukaryota</taxon>
        <taxon>Metazoa</taxon>
        <taxon>Chordata</taxon>
        <taxon>Craniata</taxon>
        <taxon>Vertebrata</taxon>
        <taxon>Euteleostomi</taxon>
        <taxon>Archelosauria</taxon>
        <taxon>Testudinata</taxon>
        <taxon>Testudines</taxon>
        <taxon>Pleurodira</taxon>
        <taxon>Pelomedusidae</taxon>
        <taxon>Pelusios</taxon>
    </lineage>
</organism>
<dbReference type="AlphaFoldDB" id="A0A8C8SI26"/>
<dbReference type="Proteomes" id="UP000694393">
    <property type="component" value="Unplaced"/>
</dbReference>
<sequence length="83" mass="8743">MHVRVCPSPVSNSAIVVVLRPQSPCGVCLSPRDGGGTSTVQGAEIPPAASRLFVPRLPLLRLVPGAGRLRCTALHPPQLRCRV</sequence>
<keyword evidence="2" id="KW-1185">Reference proteome</keyword>
<accession>A0A8C8SI26</accession>
<reference evidence="1" key="2">
    <citation type="submission" date="2025-09" db="UniProtKB">
        <authorList>
            <consortium name="Ensembl"/>
        </authorList>
    </citation>
    <scope>IDENTIFICATION</scope>
</reference>
<dbReference type="Ensembl" id="ENSPCET00000020856.1">
    <property type="protein sequence ID" value="ENSPCEP00000020169.1"/>
    <property type="gene ID" value="ENSPCEG00000015613.1"/>
</dbReference>